<name>A0A8J8CCB6_9ARCH</name>
<dbReference type="Proteomes" id="UP000750197">
    <property type="component" value="Unassembled WGS sequence"/>
</dbReference>
<accession>A0A8J8CCB6</accession>
<feature type="non-terminal residue" evidence="1">
    <location>
        <position position="1"/>
    </location>
</feature>
<protein>
    <submittedName>
        <fullName evidence="1">Uncharacterized protein</fullName>
    </submittedName>
</protein>
<comment type="caution">
    <text evidence="1">The sequence shown here is derived from an EMBL/GenBank/DDBJ whole genome shotgun (WGS) entry which is preliminary data.</text>
</comment>
<dbReference type="AlphaFoldDB" id="A0A8J8CCB6"/>
<proteinExistence type="predicted"/>
<evidence type="ECO:0000313" key="1">
    <source>
        <dbReference type="EMBL" id="MBX8643509.1"/>
    </source>
</evidence>
<evidence type="ECO:0000313" key="2">
    <source>
        <dbReference type="Proteomes" id="UP000750197"/>
    </source>
</evidence>
<reference evidence="1" key="1">
    <citation type="submission" date="2021-05" db="EMBL/GenBank/DDBJ databases">
        <title>Genomic insights into ecological role and evolution of a novel Thermoplasmata order Candidatus Sysuiplasmatales.</title>
        <authorList>
            <person name="Yuan Y."/>
        </authorList>
    </citation>
    <scope>NUCLEOTIDE SEQUENCE</scope>
    <source>
        <strain evidence="1">TUT19-bin139</strain>
    </source>
</reference>
<gene>
    <name evidence="1" type="ORF">KIY12_02095</name>
</gene>
<dbReference type="EMBL" id="JAHEAC010000009">
    <property type="protein sequence ID" value="MBX8643509.1"/>
    <property type="molecule type" value="Genomic_DNA"/>
</dbReference>
<organism evidence="1 2">
    <name type="scientific">Candidatus Sysuiplasma superficiale</name>
    <dbReference type="NCBI Taxonomy" id="2823368"/>
    <lineage>
        <taxon>Archaea</taxon>
        <taxon>Methanobacteriati</taxon>
        <taxon>Thermoplasmatota</taxon>
        <taxon>Thermoplasmata</taxon>
        <taxon>Candidatus Sysuiplasmatales</taxon>
        <taxon>Candidatus Sysuiplasmataceae</taxon>
        <taxon>Candidatus Sysuiplasma</taxon>
    </lineage>
</organism>
<sequence>SRSIIKVWIPKESYHHLKEMASAYQVSLSALAGSMIEENLSGKQSFEEKADGRFSDLSKRLGKMAYRLSKSEILMDEFLFSYLFYTPEVPRDFPGRAALLQSADSRHKAILSRIQERLRNKEEVIPGMEPNTKNKEDES</sequence>